<dbReference type="OrthoDB" id="965869at2"/>
<proteinExistence type="predicted"/>
<dbReference type="InterPro" id="IPR050498">
    <property type="entry name" value="Ycf3"/>
</dbReference>
<feature type="repeat" description="TPR" evidence="3">
    <location>
        <begin position="126"/>
        <end position="159"/>
    </location>
</feature>
<name>A0A2P6C9V1_9FLAO</name>
<dbReference type="PROSITE" id="PS50005">
    <property type="entry name" value="TPR"/>
    <property type="match status" value="1"/>
</dbReference>
<sequence>MKKKVLIILLISLFYNTNLTAQKKEIQKEIDSITSLIKNCNRCYYEYFERAKLYIENKRKVEGMKDLNQVIRKEKEFYNNRIKDSRLTTYYNERGKLKLDLKDYRGGILDFDKAVDVANSISSVWVEVFFNRAFCKSKIGKYNEAIEDYEKVFKHSYNDDYTNRMTHYNIGLLKIKVLRIEEGCLNLSKAGELGMTDAYKVISKHCNK</sequence>
<keyword evidence="1" id="KW-0677">Repeat</keyword>
<keyword evidence="2 3" id="KW-0802">TPR repeat</keyword>
<evidence type="ECO:0000256" key="1">
    <source>
        <dbReference type="ARBA" id="ARBA00022737"/>
    </source>
</evidence>
<evidence type="ECO:0000256" key="2">
    <source>
        <dbReference type="ARBA" id="ARBA00022803"/>
    </source>
</evidence>
<evidence type="ECO:0000313" key="6">
    <source>
        <dbReference type="Proteomes" id="UP000247345"/>
    </source>
</evidence>
<gene>
    <name evidence="5" type="ORF">BTO14_16845</name>
</gene>
<protein>
    <submittedName>
        <fullName evidence="5">Uncharacterized protein</fullName>
    </submittedName>
</protein>
<evidence type="ECO:0000313" key="5">
    <source>
        <dbReference type="EMBL" id="PQJ69659.1"/>
    </source>
</evidence>
<dbReference type="SUPFAM" id="SSF48452">
    <property type="entry name" value="TPR-like"/>
    <property type="match status" value="1"/>
</dbReference>
<dbReference type="InterPro" id="IPR019734">
    <property type="entry name" value="TPR_rpt"/>
</dbReference>
<dbReference type="EMBL" id="MSCK01000002">
    <property type="protein sequence ID" value="PQJ69659.1"/>
    <property type="molecule type" value="Genomic_DNA"/>
</dbReference>
<dbReference type="SMART" id="SM00028">
    <property type="entry name" value="TPR"/>
    <property type="match status" value="3"/>
</dbReference>
<comment type="caution">
    <text evidence="5">The sequence shown here is derived from an EMBL/GenBank/DDBJ whole genome shotgun (WGS) entry which is preliminary data.</text>
</comment>
<keyword evidence="6" id="KW-1185">Reference proteome</keyword>
<dbReference type="RefSeq" id="WP_105050569.1">
    <property type="nucleotide sequence ID" value="NZ_CP150661.1"/>
</dbReference>
<dbReference type="Proteomes" id="UP000247345">
    <property type="component" value="Unassembled WGS sequence"/>
</dbReference>
<dbReference type="Gene3D" id="1.25.40.10">
    <property type="entry name" value="Tetratricopeptide repeat domain"/>
    <property type="match status" value="2"/>
</dbReference>
<accession>A0A2P6C9V1</accession>
<organism evidence="5 6">
    <name type="scientific">Polaribacter butkevichii</name>
    <dbReference type="NCBI Taxonomy" id="218490"/>
    <lineage>
        <taxon>Bacteria</taxon>
        <taxon>Pseudomonadati</taxon>
        <taxon>Bacteroidota</taxon>
        <taxon>Flavobacteriia</taxon>
        <taxon>Flavobacteriales</taxon>
        <taxon>Flavobacteriaceae</taxon>
    </lineage>
</organism>
<keyword evidence="4" id="KW-0732">Signal</keyword>
<feature type="signal peptide" evidence="4">
    <location>
        <begin position="1"/>
        <end position="21"/>
    </location>
</feature>
<feature type="chain" id="PRO_5015168715" evidence="4">
    <location>
        <begin position="22"/>
        <end position="208"/>
    </location>
</feature>
<dbReference type="PANTHER" id="PTHR44858">
    <property type="entry name" value="TETRATRICOPEPTIDE REPEAT PROTEIN 6"/>
    <property type="match status" value="1"/>
</dbReference>
<evidence type="ECO:0000256" key="3">
    <source>
        <dbReference type="PROSITE-ProRule" id="PRU00339"/>
    </source>
</evidence>
<evidence type="ECO:0000256" key="4">
    <source>
        <dbReference type="SAM" id="SignalP"/>
    </source>
</evidence>
<dbReference type="AlphaFoldDB" id="A0A2P6C9V1"/>
<reference evidence="5 6" key="1">
    <citation type="submission" date="2016-12" db="EMBL/GenBank/DDBJ databases">
        <title>Trade-off between light-utilization and light-protection in marine flavobacteria.</title>
        <authorList>
            <person name="Kumagai Y."/>
            <person name="Yoshizawa S."/>
            <person name="Kogure K."/>
            <person name="Iwasaki W."/>
        </authorList>
    </citation>
    <scope>NUCLEOTIDE SEQUENCE [LARGE SCALE GENOMIC DNA]</scope>
    <source>
        <strain evidence="5 6">KCTC 12100</strain>
    </source>
</reference>
<dbReference type="PANTHER" id="PTHR44858:SF1">
    <property type="entry name" value="UDP-N-ACETYLGLUCOSAMINE--PEPTIDE N-ACETYLGLUCOSAMINYLTRANSFERASE SPINDLY-RELATED"/>
    <property type="match status" value="1"/>
</dbReference>
<dbReference type="InterPro" id="IPR011990">
    <property type="entry name" value="TPR-like_helical_dom_sf"/>
</dbReference>
<dbReference type="Pfam" id="PF13181">
    <property type="entry name" value="TPR_8"/>
    <property type="match status" value="1"/>
</dbReference>